<feature type="domain" description="Phasin" evidence="2">
    <location>
        <begin position="231"/>
        <end position="324"/>
    </location>
</feature>
<comment type="caution">
    <text evidence="3">The sequence shown here is derived from an EMBL/GenBank/DDBJ whole genome shotgun (WGS) entry which is preliminary data.</text>
</comment>
<keyword evidence="4" id="KW-1185">Reference proteome</keyword>
<protein>
    <submittedName>
        <fullName evidence="3">Phasin protein</fullName>
    </submittedName>
</protein>
<feature type="compositionally biased region" description="Low complexity" evidence="1">
    <location>
        <begin position="203"/>
        <end position="217"/>
    </location>
</feature>
<dbReference type="AlphaFoldDB" id="A0A4R3J9K0"/>
<feature type="compositionally biased region" description="Basic residues" evidence="1">
    <location>
        <begin position="335"/>
        <end position="346"/>
    </location>
</feature>
<proteinExistence type="predicted"/>
<feature type="compositionally biased region" description="Low complexity" evidence="1">
    <location>
        <begin position="157"/>
        <end position="189"/>
    </location>
</feature>
<sequence length="346" mass="35408">MVSSPKTPTSYPKNEPSGHADSAVNRLDTHSASAPAPKEEPSPPTVVTPSNGGGQGRSADEPASSSAAASPQGNRTAPPIGARPLGTGNVEETPKSVSNTTPQRGDAASRPKKRAAAAGRKQTTRSAPISKASRPAQGPSAARAVQTMASATSPTDKASAAKRTTGTKAAAGKAAGKAVAAPKKGAAKATPKKNPQKNKTAPSVTSRKAASSRTAAKGDSGKAAMSVGDVFAFGRANVDAVLESGVTVFMGVQDFQAQCWDFAYKSLGQGVEASARLLKCASPKDAMEMQKSLIQDGVERWIQTTQDLSKISNVTALDALSPLSRDPHSEEMAGARHKPTTTPRHP</sequence>
<feature type="region of interest" description="Disordered" evidence="1">
    <location>
        <begin position="321"/>
        <end position="346"/>
    </location>
</feature>
<dbReference type="EMBL" id="SLZW01000008">
    <property type="protein sequence ID" value="TCS61260.1"/>
    <property type="molecule type" value="Genomic_DNA"/>
</dbReference>
<dbReference type="Pfam" id="PF09361">
    <property type="entry name" value="Phasin_2"/>
    <property type="match status" value="1"/>
</dbReference>
<feature type="compositionally biased region" description="Polar residues" evidence="1">
    <location>
        <begin position="147"/>
        <end position="156"/>
    </location>
</feature>
<name>A0A4R3J9K0_9PROT</name>
<evidence type="ECO:0000256" key="1">
    <source>
        <dbReference type="SAM" id="MobiDB-lite"/>
    </source>
</evidence>
<dbReference type="InterPro" id="IPR018968">
    <property type="entry name" value="Phasin"/>
</dbReference>
<feature type="compositionally biased region" description="Basic and acidic residues" evidence="1">
    <location>
        <begin position="325"/>
        <end position="334"/>
    </location>
</feature>
<evidence type="ECO:0000313" key="3">
    <source>
        <dbReference type="EMBL" id="TCS61260.1"/>
    </source>
</evidence>
<evidence type="ECO:0000313" key="4">
    <source>
        <dbReference type="Proteomes" id="UP000295304"/>
    </source>
</evidence>
<accession>A0A4R3J9K0</accession>
<feature type="compositionally biased region" description="Polar residues" evidence="1">
    <location>
        <begin position="1"/>
        <end position="12"/>
    </location>
</feature>
<organism evidence="3 4">
    <name type="scientific">Varunaivibrio sulfuroxidans</name>
    <dbReference type="NCBI Taxonomy" id="1773489"/>
    <lineage>
        <taxon>Bacteria</taxon>
        <taxon>Pseudomonadati</taxon>
        <taxon>Pseudomonadota</taxon>
        <taxon>Alphaproteobacteria</taxon>
        <taxon>Rhodospirillales</taxon>
        <taxon>Magnetovibrionaceae</taxon>
        <taxon>Varunaivibrio</taxon>
    </lineage>
</organism>
<gene>
    <name evidence="3" type="ORF">EDD55_10859</name>
</gene>
<feature type="region of interest" description="Disordered" evidence="1">
    <location>
        <begin position="1"/>
        <end position="220"/>
    </location>
</feature>
<evidence type="ECO:0000259" key="2">
    <source>
        <dbReference type="Pfam" id="PF09361"/>
    </source>
</evidence>
<reference evidence="3 4" key="1">
    <citation type="submission" date="2019-03" db="EMBL/GenBank/DDBJ databases">
        <title>Genomic Encyclopedia of Type Strains, Phase IV (KMG-IV): sequencing the most valuable type-strain genomes for metagenomic binning, comparative biology and taxonomic classification.</title>
        <authorList>
            <person name="Goeker M."/>
        </authorList>
    </citation>
    <scope>NUCLEOTIDE SEQUENCE [LARGE SCALE GENOMIC DNA]</scope>
    <source>
        <strain evidence="3 4">DSM 101688</strain>
    </source>
</reference>
<dbReference type="Proteomes" id="UP000295304">
    <property type="component" value="Unassembled WGS sequence"/>
</dbReference>